<dbReference type="AlphaFoldDB" id="A0A1J5PAY1"/>
<sequence length="98" mass="10716">MQHQAFGSVPRLHVDVAASAIAILGRRSLKNRGDADRCRRGGNPFLTARGIDQLFALMTGGYEQQFVVRRMIAIHTAGQRADIAANGIELQRIERACG</sequence>
<organism evidence="1">
    <name type="scientific">mine drainage metagenome</name>
    <dbReference type="NCBI Taxonomy" id="410659"/>
    <lineage>
        <taxon>unclassified sequences</taxon>
        <taxon>metagenomes</taxon>
        <taxon>ecological metagenomes</taxon>
    </lineage>
</organism>
<evidence type="ECO:0000313" key="1">
    <source>
        <dbReference type="EMBL" id="OIQ68370.1"/>
    </source>
</evidence>
<dbReference type="EMBL" id="MLJW01005350">
    <property type="protein sequence ID" value="OIQ68370.1"/>
    <property type="molecule type" value="Genomic_DNA"/>
</dbReference>
<reference evidence="1" key="1">
    <citation type="submission" date="2016-10" db="EMBL/GenBank/DDBJ databases">
        <title>Sequence of Gallionella enrichment culture.</title>
        <authorList>
            <person name="Poehlein A."/>
            <person name="Muehling M."/>
            <person name="Daniel R."/>
        </authorList>
    </citation>
    <scope>NUCLEOTIDE SEQUENCE</scope>
</reference>
<gene>
    <name evidence="1" type="ORF">GALL_500410</name>
</gene>
<comment type="caution">
    <text evidence="1">The sequence shown here is derived from an EMBL/GenBank/DDBJ whole genome shotgun (WGS) entry which is preliminary data.</text>
</comment>
<name>A0A1J5PAY1_9ZZZZ</name>
<accession>A0A1J5PAY1</accession>
<protein>
    <submittedName>
        <fullName evidence="1">Uncharacterized protein</fullName>
    </submittedName>
</protein>
<proteinExistence type="predicted"/>